<dbReference type="InterPro" id="IPR008470">
    <property type="entry name" value="Uncharacterised_Ycf33"/>
</dbReference>
<dbReference type="AlphaFoldDB" id="A0A9W7MWC0"/>
<keyword evidence="5" id="KW-0472">Membrane</keyword>
<organism evidence="6 7">
    <name type="scientific">Hibiscus trionum</name>
    <name type="common">Flower of an hour</name>
    <dbReference type="NCBI Taxonomy" id="183268"/>
    <lineage>
        <taxon>Eukaryota</taxon>
        <taxon>Viridiplantae</taxon>
        <taxon>Streptophyta</taxon>
        <taxon>Embryophyta</taxon>
        <taxon>Tracheophyta</taxon>
        <taxon>Spermatophyta</taxon>
        <taxon>Magnoliopsida</taxon>
        <taxon>eudicotyledons</taxon>
        <taxon>Gunneridae</taxon>
        <taxon>Pentapetalae</taxon>
        <taxon>rosids</taxon>
        <taxon>malvids</taxon>
        <taxon>Malvales</taxon>
        <taxon>Malvaceae</taxon>
        <taxon>Malvoideae</taxon>
        <taxon>Hibiscus</taxon>
    </lineage>
</organism>
<feature type="transmembrane region" description="Helical" evidence="5">
    <location>
        <begin position="176"/>
        <end position="199"/>
    </location>
</feature>
<dbReference type="PANTHER" id="PTHR36049">
    <property type="entry name" value="TRANSMEMBRANE PROTEIN"/>
    <property type="match status" value="1"/>
</dbReference>
<keyword evidence="5" id="KW-1133">Transmembrane helix</keyword>
<evidence type="ECO:0000256" key="1">
    <source>
        <dbReference type="ARBA" id="ARBA00004474"/>
    </source>
</evidence>
<keyword evidence="5" id="KW-0812">Transmembrane</keyword>
<accession>A0A9W7MWC0</accession>
<comment type="subcellular location">
    <subcellularLocation>
        <location evidence="1">Plastid</location>
    </subcellularLocation>
</comment>
<feature type="transmembrane region" description="Helical" evidence="5">
    <location>
        <begin position="146"/>
        <end position="169"/>
    </location>
</feature>
<keyword evidence="7" id="KW-1185">Reference proteome</keyword>
<gene>
    <name evidence="6" type="ORF">HRI_005122200</name>
</gene>
<evidence type="ECO:0000313" key="6">
    <source>
        <dbReference type="EMBL" id="GMJ14530.1"/>
    </source>
</evidence>
<feature type="transmembrane region" description="Helical" evidence="5">
    <location>
        <begin position="100"/>
        <end position="119"/>
    </location>
</feature>
<evidence type="ECO:0000256" key="3">
    <source>
        <dbReference type="ARBA" id="ARBA00021584"/>
    </source>
</evidence>
<evidence type="ECO:0000256" key="4">
    <source>
        <dbReference type="ARBA" id="ARBA00022640"/>
    </source>
</evidence>
<evidence type="ECO:0000256" key="5">
    <source>
        <dbReference type="SAM" id="Phobius"/>
    </source>
</evidence>
<keyword evidence="4" id="KW-0934">Plastid</keyword>
<reference evidence="6" key="1">
    <citation type="submission" date="2023-05" db="EMBL/GenBank/DDBJ databases">
        <title>Genome and transcriptome analyses reveal genes involved in the formation of fine ridges on petal epidermal cells in Hibiscus trionum.</title>
        <authorList>
            <person name="Koshimizu S."/>
            <person name="Masuda S."/>
            <person name="Ishii T."/>
            <person name="Shirasu K."/>
            <person name="Hoshino A."/>
            <person name="Arita M."/>
        </authorList>
    </citation>
    <scope>NUCLEOTIDE SEQUENCE</scope>
    <source>
        <strain evidence="6">Hamamatsu line</strain>
    </source>
</reference>
<evidence type="ECO:0000313" key="7">
    <source>
        <dbReference type="Proteomes" id="UP001165190"/>
    </source>
</evidence>
<proteinExistence type="inferred from homology"/>
<name>A0A9W7MWC0_HIBTR</name>
<sequence length="208" mass="22667">MKVHPLIVTTHSALQNVEAIGTSPKSLQLSNKMKTSPLKLPTIFHPLQPPTTRIITFKTHSSNRRLDIKSRSTPPEATAITDKPVVPVQKRGLAQVPSSGFPRFVVVGAVSVGLAWFLMEVDVPKALALGPEGPLMEEFWENVRRYALYALTVSTGAIYTIMLPILELLKNPISAVLILLILGGGIFLVSQILSAMVGVSDFSYSYAY</sequence>
<dbReference type="Proteomes" id="UP001165190">
    <property type="component" value="Unassembled WGS sequence"/>
</dbReference>
<dbReference type="GO" id="GO:0009536">
    <property type="term" value="C:plastid"/>
    <property type="evidence" value="ECO:0007669"/>
    <property type="project" value="UniProtKB-SubCell"/>
</dbReference>
<dbReference type="PANTHER" id="PTHR36049:SF3">
    <property type="match status" value="1"/>
</dbReference>
<dbReference type="Pfam" id="PF05421">
    <property type="entry name" value="DUF751"/>
    <property type="match status" value="1"/>
</dbReference>
<dbReference type="EMBL" id="BSYR01000069">
    <property type="protein sequence ID" value="GMJ14530.1"/>
    <property type="molecule type" value="Genomic_DNA"/>
</dbReference>
<comment type="similarity">
    <text evidence="2">Belongs to the ycf33 family.</text>
</comment>
<evidence type="ECO:0000256" key="2">
    <source>
        <dbReference type="ARBA" id="ARBA00010985"/>
    </source>
</evidence>
<dbReference type="OrthoDB" id="1900844at2759"/>
<protein>
    <recommendedName>
        <fullName evidence="3">Uncharacterized protein ycf33</fullName>
    </recommendedName>
</protein>
<comment type="caution">
    <text evidence="6">The sequence shown here is derived from an EMBL/GenBank/DDBJ whole genome shotgun (WGS) entry which is preliminary data.</text>
</comment>